<comment type="caution">
    <text evidence="6">The sequence shown here is derived from an EMBL/GenBank/DDBJ whole genome shotgun (WGS) entry which is preliminary data.</text>
</comment>
<dbReference type="GO" id="GO:0009307">
    <property type="term" value="P:DNA restriction-modification system"/>
    <property type="evidence" value="ECO:0007669"/>
    <property type="project" value="UniProtKB-KW"/>
</dbReference>
<keyword evidence="6" id="KW-0378">Hydrolase</keyword>
<keyword evidence="7" id="KW-0614">Plasmid</keyword>
<dbReference type="AlphaFoldDB" id="A0A844EEM0"/>
<dbReference type="Pfam" id="PF01420">
    <property type="entry name" value="Methylase_S"/>
    <property type="match status" value="2"/>
</dbReference>
<keyword evidence="4" id="KW-0175">Coiled coil</keyword>
<dbReference type="EMBL" id="WKKY01000004">
    <property type="protein sequence ID" value="MSE19819.1"/>
    <property type="molecule type" value="Genomic_DNA"/>
</dbReference>
<dbReference type="EMBL" id="WKKY01001593">
    <property type="protein sequence ID" value="MSE22822.1"/>
    <property type="molecule type" value="Genomic_DNA"/>
</dbReference>
<dbReference type="Gene3D" id="1.10.287.1120">
    <property type="entry name" value="Bipartite methylase S protein"/>
    <property type="match status" value="1"/>
</dbReference>
<dbReference type="PANTHER" id="PTHR30408:SF12">
    <property type="entry name" value="TYPE I RESTRICTION ENZYME MJAVIII SPECIFICITY SUBUNIT"/>
    <property type="match status" value="1"/>
</dbReference>
<keyword evidence="3" id="KW-0238">DNA-binding</keyword>
<dbReference type="PANTHER" id="PTHR30408">
    <property type="entry name" value="TYPE-1 RESTRICTION ENZYME ECOKI SPECIFICITY PROTEIN"/>
    <property type="match status" value="1"/>
</dbReference>
<geneLocation type="plasmid" evidence="7">
    <name>unnamed01</name>
</geneLocation>
<sequence>MKDNQAKYPQLRFKGFTDPWEQRKLGEIFLERKSRSSDGELISVTIKTGVVKANDLNRRDNSSFDKSNYKTVQKGDIAYNSMRMWQGASGYSPFNGILSPAYTVLKPKSYDVNSEFFAYMFKKKPMLQCFQRSSQGLTSDTWNLKYPALSSIQVKVPSVEEQIKIAGLFKKIDHLIALHQRKLAMLKELKQGYLQKLFPQNGSKFPQLRFAGFADAWEQRKFGELYKKNLERNKDHFSSDRTISIATMRFKKEGNGAAENSLVSYKVLREGDIAFEGHTSKRFAFGRFVLNDIGDGIMSPRFTTLRPTQDMPIKFWKQYIHYEPIMRYPIVNSTKLGTMMNELVVDEFLNQPVLVPELSEQEKIGSFFQQLDETIALHQRKLEKLQELKKGYLQKMFC</sequence>
<organism evidence="6 8">
    <name type="scientific">Lentilactobacillus parabuchneri</name>
    <dbReference type="NCBI Taxonomy" id="152331"/>
    <lineage>
        <taxon>Bacteria</taxon>
        <taxon>Bacillati</taxon>
        <taxon>Bacillota</taxon>
        <taxon>Bacilli</taxon>
        <taxon>Lactobacillales</taxon>
        <taxon>Lactobacillaceae</taxon>
        <taxon>Lentilactobacillus</taxon>
    </lineage>
</organism>
<dbReference type="InterPro" id="IPR044946">
    <property type="entry name" value="Restrct_endonuc_typeI_TRD_sf"/>
</dbReference>
<dbReference type="SUPFAM" id="SSF116734">
    <property type="entry name" value="DNA methylase specificity domain"/>
    <property type="match status" value="2"/>
</dbReference>
<reference evidence="6 8" key="1">
    <citation type="submission" date="2019-11" db="EMBL/GenBank/DDBJ databases">
        <title>Draft Genome Sequence of Plant Growth-Promoting Rhizosphere-Associated Bacteria.</title>
        <authorList>
            <person name="Vasilyev I.Y."/>
            <person name="Radchenko V."/>
            <person name="Ilnitskaya E.V."/>
        </authorList>
    </citation>
    <scope>NUCLEOTIDE SEQUENCE [LARGE SCALE GENOMIC DNA]</scope>
    <source>
        <strain evidence="6 8">VRA_07sq_f</strain>
        <plasmid evidence="7">unnamed01</plasmid>
    </source>
</reference>
<feature type="coiled-coil region" evidence="4">
    <location>
        <begin position="368"/>
        <end position="395"/>
    </location>
</feature>
<name>A0A844EEM0_9LACO</name>
<evidence type="ECO:0000259" key="5">
    <source>
        <dbReference type="Pfam" id="PF01420"/>
    </source>
</evidence>
<keyword evidence="2" id="KW-0680">Restriction system</keyword>
<evidence type="ECO:0000313" key="6">
    <source>
        <dbReference type="EMBL" id="MSE19819.1"/>
    </source>
</evidence>
<evidence type="ECO:0000313" key="7">
    <source>
        <dbReference type="EMBL" id="MSE22822.1"/>
    </source>
</evidence>
<comment type="similarity">
    <text evidence="1">Belongs to the type-I restriction system S methylase family.</text>
</comment>
<proteinExistence type="inferred from homology"/>
<evidence type="ECO:0000256" key="1">
    <source>
        <dbReference type="ARBA" id="ARBA00010923"/>
    </source>
</evidence>
<dbReference type="Proteomes" id="UP000491237">
    <property type="component" value="Unassembled WGS sequence"/>
</dbReference>
<evidence type="ECO:0000256" key="3">
    <source>
        <dbReference type="ARBA" id="ARBA00023125"/>
    </source>
</evidence>
<keyword evidence="6" id="KW-0255">Endonuclease</keyword>
<evidence type="ECO:0000313" key="8">
    <source>
        <dbReference type="Proteomes" id="UP000491237"/>
    </source>
</evidence>
<dbReference type="GO" id="GO:0004519">
    <property type="term" value="F:endonuclease activity"/>
    <property type="evidence" value="ECO:0007669"/>
    <property type="project" value="UniProtKB-KW"/>
</dbReference>
<gene>
    <name evidence="6" type="ORF">GKC44_00790</name>
    <name evidence="7" type="ORF">GKC44_16655</name>
</gene>
<dbReference type="Gene3D" id="3.90.220.20">
    <property type="entry name" value="DNA methylase specificity domains"/>
    <property type="match status" value="2"/>
</dbReference>
<evidence type="ECO:0000256" key="2">
    <source>
        <dbReference type="ARBA" id="ARBA00022747"/>
    </source>
</evidence>
<dbReference type="GO" id="GO:0003677">
    <property type="term" value="F:DNA binding"/>
    <property type="evidence" value="ECO:0007669"/>
    <property type="project" value="UniProtKB-KW"/>
</dbReference>
<feature type="domain" description="Type I restriction modification DNA specificity" evidence="5">
    <location>
        <begin position="18"/>
        <end position="187"/>
    </location>
</feature>
<protein>
    <submittedName>
        <fullName evidence="6">Restriction endonuclease subunit S</fullName>
    </submittedName>
</protein>
<accession>A0A844EEM0</accession>
<keyword evidence="6" id="KW-0540">Nuclease</keyword>
<dbReference type="InterPro" id="IPR000055">
    <property type="entry name" value="Restrct_endonuc_typeI_TRD"/>
</dbReference>
<feature type="domain" description="Type I restriction modification DNA specificity" evidence="5">
    <location>
        <begin position="327"/>
        <end position="386"/>
    </location>
</feature>
<evidence type="ECO:0000256" key="4">
    <source>
        <dbReference type="SAM" id="Coils"/>
    </source>
</evidence>
<dbReference type="InterPro" id="IPR052021">
    <property type="entry name" value="Type-I_RS_S_subunit"/>
</dbReference>